<evidence type="ECO:0000256" key="4">
    <source>
        <dbReference type="ARBA" id="ARBA00023163"/>
    </source>
</evidence>
<dbReference type="Gene3D" id="1.10.10.10">
    <property type="entry name" value="Winged helix-like DNA-binding domain superfamily/Winged helix DNA-binding domain"/>
    <property type="match status" value="1"/>
</dbReference>
<proteinExistence type="inferred from homology"/>
<dbReference type="InterPro" id="IPR001867">
    <property type="entry name" value="OmpR/PhoB-type_DNA-bd"/>
</dbReference>
<dbReference type="Pfam" id="PF03704">
    <property type="entry name" value="BTAD"/>
    <property type="match status" value="1"/>
</dbReference>
<keyword evidence="3 5" id="KW-0238">DNA-binding</keyword>
<dbReference type="Pfam" id="PF00486">
    <property type="entry name" value="Trans_reg_C"/>
    <property type="match status" value="1"/>
</dbReference>
<organism evidence="7 8">
    <name type="scientific">Actinomadura spongiicola</name>
    <dbReference type="NCBI Taxonomy" id="2303421"/>
    <lineage>
        <taxon>Bacteria</taxon>
        <taxon>Bacillati</taxon>
        <taxon>Actinomycetota</taxon>
        <taxon>Actinomycetes</taxon>
        <taxon>Streptosporangiales</taxon>
        <taxon>Thermomonosporaceae</taxon>
        <taxon>Actinomadura</taxon>
    </lineage>
</organism>
<dbReference type="SMART" id="SM00862">
    <property type="entry name" value="Trans_reg_C"/>
    <property type="match status" value="1"/>
</dbReference>
<dbReference type="SUPFAM" id="SSF48452">
    <property type="entry name" value="TPR-like"/>
    <property type="match status" value="1"/>
</dbReference>
<keyword evidence="8" id="KW-1185">Reference proteome</keyword>
<comment type="caution">
    <text evidence="7">The sequence shown here is derived from an EMBL/GenBank/DDBJ whole genome shotgun (WGS) entry which is preliminary data.</text>
</comment>
<dbReference type="Proteomes" id="UP000262882">
    <property type="component" value="Unassembled WGS sequence"/>
</dbReference>
<dbReference type="GO" id="GO:0003677">
    <property type="term" value="F:DNA binding"/>
    <property type="evidence" value="ECO:0007669"/>
    <property type="project" value="UniProtKB-UniRule"/>
</dbReference>
<evidence type="ECO:0000259" key="6">
    <source>
        <dbReference type="PROSITE" id="PS51755"/>
    </source>
</evidence>
<dbReference type="InterPro" id="IPR036388">
    <property type="entry name" value="WH-like_DNA-bd_sf"/>
</dbReference>
<dbReference type="EMBL" id="QVNQ01000006">
    <property type="protein sequence ID" value="RFS83501.1"/>
    <property type="molecule type" value="Genomic_DNA"/>
</dbReference>
<dbReference type="PANTHER" id="PTHR35807:SF1">
    <property type="entry name" value="TRANSCRIPTIONAL REGULATOR REDD"/>
    <property type="match status" value="1"/>
</dbReference>
<evidence type="ECO:0000313" key="7">
    <source>
        <dbReference type="EMBL" id="RFS83501.1"/>
    </source>
</evidence>
<gene>
    <name evidence="7" type="ORF">D0T12_20890</name>
</gene>
<dbReference type="InterPro" id="IPR011990">
    <property type="entry name" value="TPR-like_helical_dom_sf"/>
</dbReference>
<dbReference type="InterPro" id="IPR051677">
    <property type="entry name" value="AfsR-DnrI-RedD_regulator"/>
</dbReference>
<dbReference type="InterPro" id="IPR016032">
    <property type="entry name" value="Sig_transdc_resp-reg_C-effctor"/>
</dbReference>
<dbReference type="AlphaFoldDB" id="A0A372GDN0"/>
<dbReference type="CDD" id="cd15831">
    <property type="entry name" value="BTAD"/>
    <property type="match status" value="1"/>
</dbReference>
<accession>A0A372GDN0</accession>
<sequence>MFHLWTVPIPVLIGETRPHTGIRGRPAARAAAGRTTAVEDTVVAQFRLLGSVEIANGRHAFPLPATKPSVVLAALLLHANEFLGNDRLTEIVWGDANPRNPRSSLQTYVMRLRQTLAANGTPGSSILTLPGGYSLEATPETLDLLRFRQLVERARRGGDPREESRRLNEALALRRGPMLANIPSDVLLREEVPKLEEEWLAARERRIDIDLALGRHRDLVAELRGLTATYPQRERFWEQLMEALYRSGRQSEALAAYHEIKSILLEQLGVDPGSGLQRMELAILKGEIQVTEFADDPPGRPAPHILGPHTAGPSALGPLGPGPQALGPHCRLPPQPPGFVGRGKIAGRIADELAKGAGDGTAVVTAIRGEPGAGKSALALSVAYDVAGLFPDGQWYLRLSTEAGRPRPPVELLGELLGIAGLRPTDLGEDQAEREAAYRAMVRDRRVLLLLDDAQDARQVEPLLPGSPGSAVLVTSRTSLGELTARWRVRSYEIGPLPTESSLELLAGMLGRERVERERAAAVALTEICDGLPLALRIAAARFAGRPGQDLGDFVAWLAADPLARLAVGRRPRISVRRAFEVSCERLGPDARRLLSALAETRARSVFGADDIADRTGTSLPDTEEALEELFDAGLLRGHGLDRFAMPTLLHTYTRLLQDRPTPLA</sequence>
<dbReference type="InterPro" id="IPR005158">
    <property type="entry name" value="BTAD"/>
</dbReference>
<dbReference type="SMART" id="SM01043">
    <property type="entry name" value="BTAD"/>
    <property type="match status" value="1"/>
</dbReference>
<evidence type="ECO:0000256" key="5">
    <source>
        <dbReference type="PROSITE-ProRule" id="PRU01091"/>
    </source>
</evidence>
<keyword evidence="4" id="KW-0804">Transcription</keyword>
<dbReference type="GO" id="GO:0006355">
    <property type="term" value="P:regulation of DNA-templated transcription"/>
    <property type="evidence" value="ECO:0007669"/>
    <property type="project" value="InterPro"/>
</dbReference>
<dbReference type="Pfam" id="PF00931">
    <property type="entry name" value="NB-ARC"/>
    <property type="match status" value="1"/>
</dbReference>
<feature type="DNA-binding region" description="OmpR/PhoB-type" evidence="5">
    <location>
        <begin position="33"/>
        <end position="137"/>
    </location>
</feature>
<dbReference type="InterPro" id="IPR027417">
    <property type="entry name" value="P-loop_NTPase"/>
</dbReference>
<dbReference type="Gene3D" id="1.25.40.10">
    <property type="entry name" value="Tetratricopeptide repeat domain"/>
    <property type="match status" value="1"/>
</dbReference>
<keyword evidence="2" id="KW-0805">Transcription regulation</keyword>
<dbReference type="InterPro" id="IPR002182">
    <property type="entry name" value="NB-ARC"/>
</dbReference>
<evidence type="ECO:0000256" key="2">
    <source>
        <dbReference type="ARBA" id="ARBA00023015"/>
    </source>
</evidence>
<dbReference type="SUPFAM" id="SSF52540">
    <property type="entry name" value="P-loop containing nucleoside triphosphate hydrolases"/>
    <property type="match status" value="1"/>
</dbReference>
<dbReference type="SMART" id="SM00382">
    <property type="entry name" value="AAA"/>
    <property type="match status" value="1"/>
</dbReference>
<feature type="domain" description="OmpR/PhoB-type" evidence="6">
    <location>
        <begin position="33"/>
        <end position="137"/>
    </location>
</feature>
<name>A0A372GDN0_9ACTN</name>
<evidence type="ECO:0000256" key="3">
    <source>
        <dbReference type="ARBA" id="ARBA00023125"/>
    </source>
</evidence>
<dbReference type="SUPFAM" id="SSF46894">
    <property type="entry name" value="C-terminal effector domain of the bipartite response regulators"/>
    <property type="match status" value="1"/>
</dbReference>
<dbReference type="Gene3D" id="3.40.50.300">
    <property type="entry name" value="P-loop containing nucleotide triphosphate hydrolases"/>
    <property type="match status" value="1"/>
</dbReference>
<dbReference type="GO" id="GO:0000160">
    <property type="term" value="P:phosphorelay signal transduction system"/>
    <property type="evidence" value="ECO:0007669"/>
    <property type="project" value="InterPro"/>
</dbReference>
<dbReference type="PROSITE" id="PS51755">
    <property type="entry name" value="OMPR_PHOB"/>
    <property type="match status" value="1"/>
</dbReference>
<dbReference type="PANTHER" id="PTHR35807">
    <property type="entry name" value="TRANSCRIPTIONAL REGULATOR REDD-RELATED"/>
    <property type="match status" value="1"/>
</dbReference>
<evidence type="ECO:0000256" key="1">
    <source>
        <dbReference type="ARBA" id="ARBA00005820"/>
    </source>
</evidence>
<dbReference type="GO" id="GO:0043531">
    <property type="term" value="F:ADP binding"/>
    <property type="evidence" value="ECO:0007669"/>
    <property type="project" value="InterPro"/>
</dbReference>
<dbReference type="PRINTS" id="PR00364">
    <property type="entry name" value="DISEASERSIST"/>
</dbReference>
<evidence type="ECO:0000313" key="8">
    <source>
        <dbReference type="Proteomes" id="UP000262882"/>
    </source>
</evidence>
<protein>
    <submittedName>
        <fullName evidence="7">AfsR family transcriptional regulator</fullName>
    </submittedName>
</protein>
<reference evidence="7 8" key="1">
    <citation type="submission" date="2018-08" db="EMBL/GenBank/DDBJ databases">
        <title>Actinomadura spongicola sp. nov., isolated from marine sponge Leucetta chagosensis.</title>
        <authorList>
            <person name="Li L."/>
            <person name="Lin H.W."/>
        </authorList>
    </citation>
    <scope>NUCLEOTIDE SEQUENCE [LARGE SCALE GENOMIC DNA]</scope>
    <source>
        <strain evidence="7 8">LHW52907</strain>
    </source>
</reference>
<dbReference type="InterPro" id="IPR003593">
    <property type="entry name" value="AAA+_ATPase"/>
</dbReference>
<comment type="similarity">
    <text evidence="1">Belongs to the AfsR/DnrI/RedD regulatory family.</text>
</comment>